<dbReference type="EMBL" id="PNIX01000190">
    <property type="protein sequence ID" value="PMP82622.1"/>
    <property type="molecule type" value="Genomic_DNA"/>
</dbReference>
<proteinExistence type="predicted"/>
<name>A0A2J6X6S0_9BACT</name>
<comment type="caution">
    <text evidence="2">The sequence shown here is derived from an EMBL/GenBank/DDBJ whole genome shotgun (WGS) entry which is preliminary data.</text>
</comment>
<dbReference type="CDD" id="cd01288">
    <property type="entry name" value="FabZ"/>
    <property type="match status" value="1"/>
</dbReference>
<accession>A0A2J6X6S0</accession>
<dbReference type="PANTHER" id="PTHR30272">
    <property type="entry name" value="3-HYDROXYACYL-[ACYL-CARRIER-PROTEIN] DEHYDRATASE"/>
    <property type="match status" value="1"/>
</dbReference>
<sequence length="144" mass="16034">MNKEKIRISKEEIKQYLPHRDPFLFVDEITEVVPGINAVGLKKFSGNENFFEGHFPNLPILPGVILVEMCAQVSAFILLTVDKFKSAFGFLVGIDDFKFIKKVNPGDTVKVVANMLNVKFGIAKSYVEAFVDDNLVAKGIIAVK</sequence>
<dbReference type="PANTHER" id="PTHR30272:SF1">
    <property type="entry name" value="3-HYDROXYACYL-[ACYL-CARRIER-PROTEIN] DEHYDRATASE"/>
    <property type="match status" value="1"/>
</dbReference>
<keyword evidence="1" id="KW-0456">Lyase</keyword>
<organism evidence="2 3">
    <name type="scientific">Caldisericum exile</name>
    <dbReference type="NCBI Taxonomy" id="693075"/>
    <lineage>
        <taxon>Bacteria</taxon>
        <taxon>Pseudomonadati</taxon>
        <taxon>Caldisericota/Cryosericota group</taxon>
        <taxon>Caldisericota</taxon>
        <taxon>Caldisericia</taxon>
        <taxon>Caldisericales</taxon>
        <taxon>Caldisericaceae</taxon>
        <taxon>Caldisericum</taxon>
    </lineage>
</organism>
<evidence type="ECO:0000313" key="2">
    <source>
        <dbReference type="EMBL" id="PMP82622.1"/>
    </source>
</evidence>
<dbReference type="AlphaFoldDB" id="A0A2J6X6S0"/>
<dbReference type="InterPro" id="IPR013114">
    <property type="entry name" value="FabA_FabZ"/>
</dbReference>
<evidence type="ECO:0000256" key="1">
    <source>
        <dbReference type="ARBA" id="ARBA00023239"/>
    </source>
</evidence>
<dbReference type="GO" id="GO:0016829">
    <property type="term" value="F:lyase activity"/>
    <property type="evidence" value="ECO:0007669"/>
    <property type="project" value="UniProtKB-KW"/>
</dbReference>
<feature type="non-terminal residue" evidence="2">
    <location>
        <position position="144"/>
    </location>
</feature>
<dbReference type="Pfam" id="PF07977">
    <property type="entry name" value="FabA"/>
    <property type="match status" value="1"/>
</dbReference>
<dbReference type="InterPro" id="IPR029069">
    <property type="entry name" value="HotDog_dom_sf"/>
</dbReference>
<gene>
    <name evidence="2" type="ORF">C0175_03275</name>
</gene>
<dbReference type="NCBIfam" id="NF000582">
    <property type="entry name" value="PRK00006.1"/>
    <property type="match status" value="1"/>
</dbReference>
<dbReference type="Proteomes" id="UP000236910">
    <property type="component" value="Unassembled WGS sequence"/>
</dbReference>
<reference evidence="2 3" key="1">
    <citation type="submission" date="2018-01" db="EMBL/GenBank/DDBJ databases">
        <title>Metagenomic assembled genomes from two thermal pools in the Uzon Caldera, Kamchatka, Russia.</title>
        <authorList>
            <person name="Wilkins L."/>
            <person name="Ettinger C."/>
        </authorList>
    </citation>
    <scope>NUCLEOTIDE SEQUENCE [LARGE SCALE GENOMIC DNA]</scope>
    <source>
        <strain evidence="2">ARK-10</strain>
    </source>
</reference>
<dbReference type="SUPFAM" id="SSF54637">
    <property type="entry name" value="Thioesterase/thiol ester dehydrase-isomerase"/>
    <property type="match status" value="1"/>
</dbReference>
<protein>
    <submittedName>
        <fullName evidence="2">Beta-hydroxyacyl-ACP dehydratase</fullName>
    </submittedName>
</protein>
<evidence type="ECO:0000313" key="3">
    <source>
        <dbReference type="Proteomes" id="UP000236910"/>
    </source>
</evidence>
<dbReference type="Gene3D" id="3.10.129.10">
    <property type="entry name" value="Hotdog Thioesterase"/>
    <property type="match status" value="1"/>
</dbReference>